<dbReference type="InterPro" id="IPR016024">
    <property type="entry name" value="ARM-type_fold"/>
</dbReference>
<evidence type="ECO:0000256" key="4">
    <source>
        <dbReference type="ARBA" id="ARBA00022927"/>
    </source>
</evidence>
<keyword evidence="5" id="KW-0472">Membrane</keyword>
<evidence type="ECO:0000313" key="8">
    <source>
        <dbReference type="Proteomes" id="UP000029965"/>
    </source>
</evidence>
<dbReference type="GO" id="GO:0012505">
    <property type="term" value="C:endomembrane system"/>
    <property type="evidence" value="ECO:0007669"/>
    <property type="project" value="UniProtKB-SubCell"/>
</dbReference>
<dbReference type="AlphaFoldDB" id="A0A0D9S403"/>
<dbReference type="jPOST" id="A0A0D9S403"/>
<dbReference type="EMBL" id="AQIB01135573">
    <property type="status" value="NOT_ANNOTATED_CDS"/>
    <property type="molecule type" value="Genomic_DNA"/>
</dbReference>
<dbReference type="GO" id="GO:0030117">
    <property type="term" value="C:membrane coat"/>
    <property type="evidence" value="ECO:0007669"/>
    <property type="project" value="InterPro"/>
</dbReference>
<dbReference type="Ensembl" id="ENSCSAT00000000468.1">
    <property type="protein sequence ID" value="ENSCSAP00000015592.1"/>
    <property type="gene ID" value="ENSCSAG00000002449.1"/>
</dbReference>
<comment type="similarity">
    <text evidence="2">Belongs to the adaptor complexes large subunit family.</text>
</comment>
<dbReference type="eggNOG" id="KOG1077">
    <property type="taxonomic scope" value="Eukaryota"/>
</dbReference>
<keyword evidence="3" id="KW-0813">Transport</keyword>
<evidence type="ECO:0000256" key="5">
    <source>
        <dbReference type="ARBA" id="ARBA00023136"/>
    </source>
</evidence>
<dbReference type="Gene3D" id="1.25.10.10">
    <property type="entry name" value="Leucine-rich Repeat Variant"/>
    <property type="match status" value="1"/>
</dbReference>
<dbReference type="SUPFAM" id="SSF48371">
    <property type="entry name" value="ARM repeat"/>
    <property type="match status" value="1"/>
</dbReference>
<dbReference type="GeneTree" id="ENSGT00950000182838"/>
<reference evidence="7" key="3">
    <citation type="submission" date="2025-09" db="UniProtKB">
        <authorList>
            <consortium name="Ensembl"/>
        </authorList>
    </citation>
    <scope>IDENTIFICATION</scope>
</reference>
<proteinExistence type="inferred from homology"/>
<dbReference type="Pfam" id="PF01602">
    <property type="entry name" value="Adaptin_N"/>
    <property type="match status" value="1"/>
</dbReference>
<evidence type="ECO:0000256" key="1">
    <source>
        <dbReference type="ARBA" id="ARBA00004184"/>
    </source>
</evidence>
<evidence type="ECO:0000256" key="3">
    <source>
        <dbReference type="ARBA" id="ARBA00022448"/>
    </source>
</evidence>
<comment type="subcellular location">
    <subcellularLocation>
        <location evidence="1">Endomembrane system</location>
        <topology evidence="1">Peripheral membrane protein</topology>
    </subcellularLocation>
</comment>
<sequence length="132" mass="14327">MPAVSKGDGMRGLAVFISDIRNCKSKEAEIKRINKELANIRSKFKGDKALDGYSKKKYVCKLLFIFLLGHDIDFGHMEAVNLLSSNKYTEKQIVSLERGVPGPGLLGLREEGLGVWTPGSEGGGAGGLDSWV</sequence>
<keyword evidence="4" id="KW-0653">Protein transport</keyword>
<reference evidence="7" key="2">
    <citation type="submission" date="2025-08" db="UniProtKB">
        <authorList>
            <consortium name="Ensembl"/>
        </authorList>
    </citation>
    <scope>IDENTIFICATION</scope>
</reference>
<evidence type="ECO:0000256" key="2">
    <source>
        <dbReference type="ARBA" id="ARBA00006613"/>
    </source>
</evidence>
<dbReference type="GO" id="GO:0006886">
    <property type="term" value="P:intracellular protein transport"/>
    <property type="evidence" value="ECO:0007669"/>
    <property type="project" value="InterPro"/>
</dbReference>
<dbReference type="Bgee" id="ENSCSAG00000002449">
    <property type="expression patterns" value="Expressed in fibroblast and 7 other cell types or tissues"/>
</dbReference>
<evidence type="ECO:0000313" key="7">
    <source>
        <dbReference type="Ensembl" id="ENSCSAP00000015592.1"/>
    </source>
</evidence>
<evidence type="ECO:0000259" key="6">
    <source>
        <dbReference type="Pfam" id="PF01602"/>
    </source>
</evidence>
<keyword evidence="8" id="KW-1185">Reference proteome</keyword>
<dbReference type="InterPro" id="IPR011989">
    <property type="entry name" value="ARM-like"/>
</dbReference>
<dbReference type="EMBL" id="AQIB01135572">
    <property type="status" value="NOT_ANNOTATED_CDS"/>
    <property type="molecule type" value="Genomic_DNA"/>
</dbReference>
<protein>
    <recommendedName>
        <fullName evidence="6">Clathrin/coatomer adaptor adaptin-like N-terminal domain-containing protein</fullName>
    </recommendedName>
</protein>
<dbReference type="GO" id="GO:0016192">
    <property type="term" value="P:vesicle-mediated transport"/>
    <property type="evidence" value="ECO:0007669"/>
    <property type="project" value="InterPro"/>
</dbReference>
<reference evidence="7 8" key="1">
    <citation type="submission" date="2014-03" db="EMBL/GenBank/DDBJ databases">
        <authorList>
            <person name="Warren W."/>
            <person name="Wilson R.K."/>
        </authorList>
    </citation>
    <scope>NUCLEOTIDE SEQUENCE</scope>
</reference>
<dbReference type="InterPro" id="IPR050840">
    <property type="entry name" value="Adaptor_Complx_Large_Subunit"/>
</dbReference>
<dbReference type="EMBL" id="AQIB01135571">
    <property type="status" value="NOT_ANNOTATED_CDS"/>
    <property type="molecule type" value="Genomic_DNA"/>
</dbReference>
<dbReference type="PANTHER" id="PTHR22780">
    <property type="entry name" value="ADAPTIN, ALPHA/GAMMA/EPSILON"/>
    <property type="match status" value="1"/>
</dbReference>
<organism evidence="7 8">
    <name type="scientific">Chlorocebus sabaeus</name>
    <name type="common">Green monkey</name>
    <name type="synonym">Simia sabaea</name>
    <dbReference type="NCBI Taxonomy" id="60711"/>
    <lineage>
        <taxon>Eukaryota</taxon>
        <taxon>Metazoa</taxon>
        <taxon>Chordata</taxon>
        <taxon>Craniata</taxon>
        <taxon>Vertebrata</taxon>
        <taxon>Euteleostomi</taxon>
        <taxon>Mammalia</taxon>
        <taxon>Eutheria</taxon>
        <taxon>Euarchontoglires</taxon>
        <taxon>Primates</taxon>
        <taxon>Haplorrhini</taxon>
        <taxon>Catarrhini</taxon>
        <taxon>Cercopithecidae</taxon>
        <taxon>Cercopithecinae</taxon>
        <taxon>Chlorocebus</taxon>
    </lineage>
</organism>
<accession>A0A0D9S403</accession>
<name>A0A0D9S403_CHLSB</name>
<dbReference type="Proteomes" id="UP000029965">
    <property type="component" value="Chromosome 6"/>
</dbReference>
<dbReference type="STRING" id="60711.ENSCSAP00000015592"/>
<dbReference type="InterPro" id="IPR002553">
    <property type="entry name" value="Clathrin/coatomer_adapt-like_N"/>
</dbReference>
<feature type="domain" description="Clathrin/coatomer adaptor adaptin-like N-terminal" evidence="6">
    <location>
        <begin position="30"/>
        <end position="94"/>
    </location>
</feature>